<name>A0A381ICH7_CLODI</name>
<gene>
    <name evidence="1" type="ORF">NCTC13307_03145</name>
</gene>
<dbReference type="AlphaFoldDB" id="A0A381ICH7"/>
<organism evidence="1">
    <name type="scientific">Clostridioides difficile</name>
    <name type="common">Peptoclostridium difficile</name>
    <dbReference type="NCBI Taxonomy" id="1496"/>
    <lineage>
        <taxon>Bacteria</taxon>
        <taxon>Bacillati</taxon>
        <taxon>Bacillota</taxon>
        <taxon>Clostridia</taxon>
        <taxon>Peptostreptococcales</taxon>
        <taxon>Peptostreptococcaceae</taxon>
        <taxon>Clostridioides</taxon>
    </lineage>
</organism>
<evidence type="ECO:0000313" key="1">
    <source>
        <dbReference type="EMBL" id="SUY25782.1"/>
    </source>
</evidence>
<protein>
    <submittedName>
        <fullName evidence="1">Uncharacterized protein</fullName>
    </submittedName>
</protein>
<proteinExistence type="predicted"/>
<reference evidence="1" key="1">
    <citation type="submission" date="2018-06" db="EMBL/GenBank/DDBJ databases">
        <authorList>
            <consortium name="Pathogen Informatics"/>
            <person name="Doyle S."/>
        </authorList>
    </citation>
    <scope>NUCLEOTIDE SEQUENCE</scope>
    <source>
        <strain evidence="1">NCTC13307</strain>
    </source>
</reference>
<dbReference type="EMBL" id="UFWD01000001">
    <property type="protein sequence ID" value="SUY25782.1"/>
    <property type="molecule type" value="Genomic_DNA"/>
</dbReference>
<accession>A0A381ICH7</accession>
<sequence length="52" mass="5992">MMSNKLIKNLLSGILQILFFLLGLVIVAGGFKSFMYSVLVEKQLYKVLFMEY</sequence>